<dbReference type="CDD" id="cd00077">
    <property type="entry name" value="HDc"/>
    <property type="match status" value="1"/>
</dbReference>
<evidence type="ECO:0000313" key="2">
    <source>
        <dbReference type="EMBL" id="HII70603.1"/>
    </source>
</evidence>
<dbReference type="InterPro" id="IPR006675">
    <property type="entry name" value="HDIG_dom"/>
</dbReference>
<dbReference type="Gene3D" id="1.10.3210.10">
    <property type="entry name" value="Hypothetical protein af1432"/>
    <property type="match status" value="1"/>
</dbReference>
<accession>A0A832TI44</accession>
<dbReference type="Proteomes" id="UP000619545">
    <property type="component" value="Unassembled WGS sequence"/>
</dbReference>
<organism evidence="2 3">
    <name type="scientific">Methanopyrus kandleri</name>
    <dbReference type="NCBI Taxonomy" id="2320"/>
    <lineage>
        <taxon>Archaea</taxon>
        <taxon>Methanobacteriati</taxon>
        <taxon>Methanobacteriota</taxon>
        <taxon>Methanomada group</taxon>
        <taxon>Methanopyri</taxon>
        <taxon>Methanopyrales</taxon>
        <taxon>Methanopyraceae</taxon>
        <taxon>Methanopyrus</taxon>
    </lineage>
</organism>
<name>A0A832TI44_9EURY</name>
<dbReference type="RefSeq" id="WP_011018626.1">
    <property type="nucleotide sequence ID" value="NZ_DUJS01000004.1"/>
</dbReference>
<protein>
    <submittedName>
        <fullName evidence="2">HD domain-containing protein</fullName>
    </submittedName>
</protein>
<dbReference type="InterPro" id="IPR006674">
    <property type="entry name" value="HD_domain"/>
</dbReference>
<proteinExistence type="predicted"/>
<dbReference type="AlphaFoldDB" id="A0A832TI44"/>
<feature type="domain" description="HD/PDEase" evidence="1">
    <location>
        <begin position="37"/>
        <end position="155"/>
    </location>
</feature>
<reference evidence="2" key="1">
    <citation type="journal article" date="2020" name="bioRxiv">
        <title>A rank-normalized archaeal taxonomy based on genome phylogeny resolves widespread incomplete and uneven classifications.</title>
        <authorList>
            <person name="Rinke C."/>
            <person name="Chuvochina M."/>
            <person name="Mussig A.J."/>
            <person name="Chaumeil P.-A."/>
            <person name="Waite D.W."/>
            <person name="Whitman W.B."/>
            <person name="Parks D.H."/>
            <person name="Hugenholtz P."/>
        </authorList>
    </citation>
    <scope>NUCLEOTIDE SEQUENCE</scope>
    <source>
        <strain evidence="2">UBA8853</strain>
    </source>
</reference>
<dbReference type="NCBIfam" id="TIGR00277">
    <property type="entry name" value="HDIG"/>
    <property type="match status" value="1"/>
</dbReference>
<dbReference type="SUPFAM" id="SSF109604">
    <property type="entry name" value="HD-domain/PDEase-like"/>
    <property type="match status" value="1"/>
</dbReference>
<dbReference type="InterPro" id="IPR003607">
    <property type="entry name" value="HD/PDEase_dom"/>
</dbReference>
<evidence type="ECO:0000259" key="1">
    <source>
        <dbReference type="SMART" id="SM00471"/>
    </source>
</evidence>
<sequence length="171" mass="19545">MESKHLRFLRVLEEVVSDLPERVLRRLCRLHDIRGHRGDTRLEHSLKVAYLCWRLSGKFRVDGKIALESGLLHDIGYGIPRCPLCKLDPGGHCGICHWRTGSELLEEVNVDPAVVRAVRRHMFPYGPPPRTPLDWCVWTSDKLESVLSFLGFRVLPDPVLKRAVSAIYTLS</sequence>
<gene>
    <name evidence="2" type="ORF">HA336_05160</name>
</gene>
<dbReference type="SMART" id="SM00471">
    <property type="entry name" value="HDc"/>
    <property type="match status" value="1"/>
</dbReference>
<evidence type="ECO:0000313" key="3">
    <source>
        <dbReference type="Proteomes" id="UP000619545"/>
    </source>
</evidence>
<dbReference type="EMBL" id="DUJS01000004">
    <property type="protein sequence ID" value="HII70603.1"/>
    <property type="molecule type" value="Genomic_DNA"/>
</dbReference>
<dbReference type="Pfam" id="PF01966">
    <property type="entry name" value="HD"/>
    <property type="match status" value="1"/>
</dbReference>
<comment type="caution">
    <text evidence="2">The sequence shown here is derived from an EMBL/GenBank/DDBJ whole genome shotgun (WGS) entry which is preliminary data.</text>
</comment>